<dbReference type="InterPro" id="IPR011029">
    <property type="entry name" value="DEATH-like_dom_sf"/>
</dbReference>
<dbReference type="InterPro" id="IPR027417">
    <property type="entry name" value="P-loop_NTPase"/>
</dbReference>
<sequence>MTSEVLLNILDDLDDDQLSKFQWFLQKPNNVQGLPAITKSRLQTLDRCKTVDVMVETYGLQRAVQVTRVVLEKISRNDLLQRFPASSSGPEDETVPVPEPRSIRYYQQKLQSNFQDTFKVTTEGWAVDEERLVDIYTELYITAGRDVHVNTQHEVLQIDKVWKPSDTETQIQPRDIFKHPSGKDIPIRTVLTNGIAGIGKTFLVHKFVLDWAEERTNQDVHLIFPFTFRALNSLQGKEFGLAELIHFCIPETKDITVEALNYIFTALQSSGNSSYKKSRFKLLFVFDGLDESRLHLDFEVNNIRSLDVTKSTKIEVLLRELISGNLLRSARLWITTRPAAANQIPQNLVNTTTEVRGFTNPQKEEYFRKRFKEQTSSIIISHMKTSQSLHIMCHIPVFCWITATVLEELLETREGGDLPRTLTEMYIEFLRFQIDHTKEKYGPEKCIQYIKSLAKLAFEQLQKGNLIFYEKDLRESGIDVSEASVYSGVFTEIFKAERRRKQEDKMFSFVHLSVQEFLAALHVHLTFINSGINLLEEQQTTFKKLKVFLKKPELKRLHQRAVDEALQSPNGHLDLFLRFLLGLSLPTNQNLLPGLLTQTTSSSQTNQKTVKYIKEKISEDVSVERSINLFHCLNELKDVSLVEEVQQSLRSGRLSTDELSPAQWSALVFILLSSGELLDVFDLKKYSASEEVLLRLLPVVKASKKVVLSGCNLSERSCGALSSVLSSQSSSVTELDLTNNNLQDSGVESLSAGLESPHCKLEALRLSNCNLSERSCGALSSVLSSQSSSVTELDLTNNNLQDSGVESLSAGLESPHCKLEALRLSGCLVTEEGCASLASALSFKTSNLRELDLSYNHPGDSGEKMLRAKVEDPDCSLETVRVTPAGVRWLTPGLRKYSCQLTVDTNTVNRKLKLSDNNRKVTFVEEDQSYPDHPDRFKYWWQLLCTTGLTGRCYWEVEWRGEVYVSVSYRRIRRKGRSDDCRFGYNDQSWSLVCSDDDGYYVRHNKRQTSISSSSVSNRVSVYVDVPAGTLSFYRVSSDSLIHLHTFNTTFTQPLYPGFWVFRSGSSVFLC</sequence>
<dbReference type="Gene3D" id="3.40.50.300">
    <property type="entry name" value="P-loop containing nucleotide triphosphate hydrolases"/>
    <property type="match status" value="1"/>
</dbReference>
<dbReference type="InterPro" id="IPR001870">
    <property type="entry name" value="B30.2/SPRY"/>
</dbReference>
<dbReference type="PROSITE" id="PS50188">
    <property type="entry name" value="B302_SPRY"/>
    <property type="match status" value="1"/>
</dbReference>
<dbReference type="InterPro" id="IPR029495">
    <property type="entry name" value="NACHT-assoc"/>
</dbReference>
<dbReference type="SUPFAM" id="SSF47986">
    <property type="entry name" value="DEATH domain"/>
    <property type="match status" value="1"/>
</dbReference>
<evidence type="ECO:0000256" key="3">
    <source>
        <dbReference type="ARBA" id="ARBA00022614"/>
    </source>
</evidence>
<dbReference type="InterPro" id="IPR032675">
    <property type="entry name" value="LRR_dom_sf"/>
</dbReference>
<keyword evidence="2" id="KW-0963">Cytoplasm</keyword>
<dbReference type="InterPro" id="IPR001611">
    <property type="entry name" value="Leu-rich_rpt"/>
</dbReference>
<dbReference type="PROSITE" id="PS50837">
    <property type="entry name" value="NACHT"/>
    <property type="match status" value="1"/>
</dbReference>
<dbReference type="InterPro" id="IPR041267">
    <property type="entry name" value="NLRP_HD2"/>
</dbReference>
<keyword evidence="3" id="KW-0433">Leucine-rich repeat</keyword>
<reference evidence="10" key="3">
    <citation type="submission" date="2025-09" db="UniProtKB">
        <authorList>
            <consortium name="Ensembl"/>
        </authorList>
    </citation>
    <scope>IDENTIFICATION</scope>
</reference>
<evidence type="ECO:0000256" key="5">
    <source>
        <dbReference type="ARBA" id="ARBA00022741"/>
    </source>
</evidence>
<dbReference type="Pfam" id="PF17779">
    <property type="entry name" value="WHD_NOD2"/>
    <property type="match status" value="1"/>
</dbReference>
<evidence type="ECO:0008006" key="12">
    <source>
        <dbReference type="Google" id="ProtNLM"/>
    </source>
</evidence>
<accession>A0AAQ5Y5I5</accession>
<dbReference type="GO" id="GO:0005524">
    <property type="term" value="F:ATP binding"/>
    <property type="evidence" value="ECO:0007669"/>
    <property type="project" value="UniProtKB-KW"/>
</dbReference>
<evidence type="ECO:0000313" key="10">
    <source>
        <dbReference type="Ensembl" id="ENSAOCP00000048938.1"/>
    </source>
</evidence>
<dbReference type="Gene3D" id="1.10.533.10">
    <property type="entry name" value="Death Domain, Fas"/>
    <property type="match status" value="1"/>
</dbReference>
<dbReference type="InterPro" id="IPR003877">
    <property type="entry name" value="SPRY_dom"/>
</dbReference>
<dbReference type="Pfam" id="PF02758">
    <property type="entry name" value="PYRIN"/>
    <property type="match status" value="1"/>
</dbReference>
<keyword evidence="6" id="KW-0067">ATP-binding</keyword>
<evidence type="ECO:0000259" key="7">
    <source>
        <dbReference type="PROSITE" id="PS50188"/>
    </source>
</evidence>
<reference evidence="10" key="2">
    <citation type="submission" date="2025-08" db="UniProtKB">
        <authorList>
            <consortium name="Ensembl"/>
        </authorList>
    </citation>
    <scope>IDENTIFICATION</scope>
</reference>
<dbReference type="AlphaFoldDB" id="A0AAQ5Y5I5"/>
<feature type="domain" description="B30.2/SPRY" evidence="7">
    <location>
        <begin position="881"/>
        <end position="1071"/>
    </location>
</feature>
<dbReference type="InterPro" id="IPR004020">
    <property type="entry name" value="DAPIN"/>
</dbReference>
<dbReference type="InterPro" id="IPR051261">
    <property type="entry name" value="NLR"/>
</dbReference>
<dbReference type="Pfam" id="PF00622">
    <property type="entry name" value="SPRY"/>
    <property type="match status" value="1"/>
</dbReference>
<dbReference type="Gene3D" id="2.60.120.920">
    <property type="match status" value="1"/>
</dbReference>
<dbReference type="GO" id="GO:0005737">
    <property type="term" value="C:cytoplasm"/>
    <property type="evidence" value="ECO:0007669"/>
    <property type="project" value="UniProtKB-SubCell"/>
</dbReference>
<dbReference type="SMART" id="SM01289">
    <property type="entry name" value="PYRIN"/>
    <property type="match status" value="1"/>
</dbReference>
<dbReference type="InterPro" id="IPR007111">
    <property type="entry name" value="NACHT_NTPase"/>
</dbReference>
<dbReference type="SMART" id="SM00589">
    <property type="entry name" value="PRY"/>
    <property type="match status" value="1"/>
</dbReference>
<keyword evidence="11" id="KW-1185">Reference proteome</keyword>
<evidence type="ECO:0000256" key="6">
    <source>
        <dbReference type="ARBA" id="ARBA00022840"/>
    </source>
</evidence>
<name>A0AAQ5Y5I5_AMPOC</name>
<reference evidence="10 11" key="1">
    <citation type="submission" date="2022-01" db="EMBL/GenBank/DDBJ databases">
        <title>A chromosome-scale genome assembly of the false clownfish, Amphiprion ocellaris.</title>
        <authorList>
            <person name="Ryu T."/>
        </authorList>
    </citation>
    <scope>NUCLEOTIDE SEQUENCE [LARGE SCALE GENOMIC DNA]</scope>
</reference>
<dbReference type="CDD" id="cd16040">
    <property type="entry name" value="SPRY_PRY_SNTX"/>
    <property type="match status" value="1"/>
</dbReference>
<dbReference type="PANTHER" id="PTHR24106">
    <property type="entry name" value="NACHT, LRR AND CARD DOMAINS-CONTAINING"/>
    <property type="match status" value="1"/>
</dbReference>
<proteinExistence type="predicted"/>
<dbReference type="InterPro" id="IPR043136">
    <property type="entry name" value="B30.2/SPRY_sf"/>
</dbReference>
<dbReference type="Ensembl" id="ENSAOCT00000067886.1">
    <property type="protein sequence ID" value="ENSAOCP00000048938.1"/>
    <property type="gene ID" value="ENSAOCG00000033112.1"/>
</dbReference>
<keyword evidence="4" id="KW-0677">Repeat</keyword>
<evidence type="ECO:0000256" key="2">
    <source>
        <dbReference type="ARBA" id="ARBA00022490"/>
    </source>
</evidence>
<dbReference type="Pfam" id="PF05729">
    <property type="entry name" value="NACHT"/>
    <property type="match status" value="1"/>
</dbReference>
<evidence type="ECO:0000259" key="9">
    <source>
        <dbReference type="PROSITE" id="PS50837"/>
    </source>
</evidence>
<dbReference type="SMART" id="SM00449">
    <property type="entry name" value="SPRY"/>
    <property type="match status" value="1"/>
</dbReference>
<dbReference type="SMART" id="SM00368">
    <property type="entry name" value="LRR_RI"/>
    <property type="match status" value="5"/>
</dbReference>
<dbReference type="SUPFAM" id="SSF49899">
    <property type="entry name" value="Concanavalin A-like lectins/glucanases"/>
    <property type="match status" value="1"/>
</dbReference>
<evidence type="ECO:0000313" key="11">
    <source>
        <dbReference type="Proteomes" id="UP001501940"/>
    </source>
</evidence>
<evidence type="ECO:0000256" key="1">
    <source>
        <dbReference type="ARBA" id="ARBA00004496"/>
    </source>
</evidence>
<evidence type="ECO:0000256" key="4">
    <source>
        <dbReference type="ARBA" id="ARBA00022737"/>
    </source>
</evidence>
<dbReference type="InterPro" id="IPR006574">
    <property type="entry name" value="PRY"/>
</dbReference>
<dbReference type="FunFam" id="2.60.120.920:FF:000037">
    <property type="entry name" value="Si:dkey-191j3.2"/>
    <property type="match status" value="1"/>
</dbReference>
<feature type="domain" description="NACHT" evidence="9">
    <location>
        <begin position="188"/>
        <end position="340"/>
    </location>
</feature>
<protein>
    <recommendedName>
        <fullName evidence="12">B30.2/SPRY domain-containing protein</fullName>
    </recommendedName>
</protein>
<dbReference type="InterPro" id="IPR003879">
    <property type="entry name" value="Butyrophylin_SPRY"/>
</dbReference>
<feature type="domain" description="Pyrin" evidence="8">
    <location>
        <begin position="1"/>
        <end position="89"/>
    </location>
</feature>
<dbReference type="InterPro" id="IPR013320">
    <property type="entry name" value="ConA-like_dom_sf"/>
</dbReference>
<dbReference type="Pfam" id="PF13765">
    <property type="entry name" value="PRY"/>
    <property type="match status" value="1"/>
</dbReference>
<dbReference type="SMART" id="SM01288">
    <property type="entry name" value="FISNA"/>
    <property type="match status" value="1"/>
</dbReference>
<dbReference type="InterPro" id="IPR041075">
    <property type="entry name" value="NOD1/2_WH"/>
</dbReference>
<dbReference type="Proteomes" id="UP001501940">
    <property type="component" value="Chromosome 24"/>
</dbReference>
<dbReference type="Pfam" id="PF13516">
    <property type="entry name" value="LRR_6"/>
    <property type="match status" value="2"/>
</dbReference>
<dbReference type="Gene3D" id="3.80.10.10">
    <property type="entry name" value="Ribonuclease Inhibitor"/>
    <property type="match status" value="2"/>
</dbReference>
<dbReference type="PROSITE" id="PS50824">
    <property type="entry name" value="DAPIN"/>
    <property type="match status" value="1"/>
</dbReference>
<dbReference type="Pfam" id="PF14484">
    <property type="entry name" value="FISNA"/>
    <property type="match status" value="1"/>
</dbReference>
<dbReference type="SUPFAM" id="SSF52047">
    <property type="entry name" value="RNI-like"/>
    <property type="match status" value="1"/>
</dbReference>
<evidence type="ECO:0000259" key="8">
    <source>
        <dbReference type="PROSITE" id="PS50824"/>
    </source>
</evidence>
<organism evidence="10 11">
    <name type="scientific">Amphiprion ocellaris</name>
    <name type="common">Clown anemonefish</name>
    <dbReference type="NCBI Taxonomy" id="80972"/>
    <lineage>
        <taxon>Eukaryota</taxon>
        <taxon>Metazoa</taxon>
        <taxon>Chordata</taxon>
        <taxon>Craniata</taxon>
        <taxon>Vertebrata</taxon>
        <taxon>Euteleostomi</taxon>
        <taxon>Actinopterygii</taxon>
        <taxon>Neopterygii</taxon>
        <taxon>Teleostei</taxon>
        <taxon>Neoteleostei</taxon>
        <taxon>Acanthomorphata</taxon>
        <taxon>Ovalentaria</taxon>
        <taxon>Pomacentridae</taxon>
        <taxon>Amphiprion</taxon>
    </lineage>
</organism>
<dbReference type="Pfam" id="PF17776">
    <property type="entry name" value="NLRC4_HD2"/>
    <property type="match status" value="1"/>
</dbReference>
<keyword evidence="5" id="KW-0547">Nucleotide-binding</keyword>
<dbReference type="GeneTree" id="ENSGT01150000286915"/>
<dbReference type="PRINTS" id="PR01407">
    <property type="entry name" value="BUTYPHLNCDUF"/>
</dbReference>
<comment type="subcellular location">
    <subcellularLocation>
        <location evidence="1">Cytoplasm</location>
    </subcellularLocation>
</comment>